<dbReference type="PANTHER" id="PTHR24198">
    <property type="entry name" value="ANKYRIN REPEAT AND PROTEIN KINASE DOMAIN-CONTAINING PROTEIN"/>
    <property type="match status" value="1"/>
</dbReference>
<evidence type="ECO:0000256" key="1">
    <source>
        <dbReference type="ARBA" id="ARBA00022737"/>
    </source>
</evidence>
<dbReference type="EMBL" id="CASHTH010004049">
    <property type="protein sequence ID" value="CAI8052885.1"/>
    <property type="molecule type" value="Genomic_DNA"/>
</dbReference>
<organism evidence="4 5">
    <name type="scientific">Geodia barretti</name>
    <name type="common">Barrett's horny sponge</name>
    <dbReference type="NCBI Taxonomy" id="519541"/>
    <lineage>
        <taxon>Eukaryota</taxon>
        <taxon>Metazoa</taxon>
        <taxon>Porifera</taxon>
        <taxon>Demospongiae</taxon>
        <taxon>Heteroscleromorpha</taxon>
        <taxon>Tetractinellida</taxon>
        <taxon>Astrophorina</taxon>
        <taxon>Geodiidae</taxon>
        <taxon>Geodia</taxon>
    </lineage>
</organism>
<evidence type="ECO:0000313" key="5">
    <source>
        <dbReference type="Proteomes" id="UP001174909"/>
    </source>
</evidence>
<gene>
    <name evidence="4" type="ORF">GBAR_LOCUS28936</name>
</gene>
<keyword evidence="5" id="KW-1185">Reference proteome</keyword>
<keyword evidence="1" id="KW-0677">Repeat</keyword>
<comment type="caution">
    <text evidence="4">The sequence shown here is derived from an EMBL/GenBank/DDBJ whole genome shotgun (WGS) entry which is preliminary data.</text>
</comment>
<feature type="repeat" description="ANK" evidence="3">
    <location>
        <begin position="71"/>
        <end position="103"/>
    </location>
</feature>
<accession>A0AA35XIL1</accession>
<feature type="repeat" description="ANK" evidence="3">
    <location>
        <begin position="273"/>
        <end position="305"/>
    </location>
</feature>
<dbReference type="PANTHER" id="PTHR24198:SF165">
    <property type="entry name" value="ANKYRIN REPEAT-CONTAINING PROTEIN-RELATED"/>
    <property type="match status" value="1"/>
</dbReference>
<dbReference type="InterPro" id="IPR002110">
    <property type="entry name" value="Ankyrin_rpt"/>
</dbReference>
<dbReference type="PROSITE" id="PS50297">
    <property type="entry name" value="ANK_REP_REGION"/>
    <property type="match status" value="3"/>
</dbReference>
<proteinExistence type="predicted"/>
<evidence type="ECO:0000256" key="2">
    <source>
        <dbReference type="ARBA" id="ARBA00023043"/>
    </source>
</evidence>
<keyword evidence="2 3" id="KW-0040">ANK repeat</keyword>
<reference evidence="4" key="1">
    <citation type="submission" date="2023-03" db="EMBL/GenBank/DDBJ databases">
        <authorList>
            <person name="Steffen K."/>
            <person name="Cardenas P."/>
        </authorList>
    </citation>
    <scope>NUCLEOTIDE SEQUENCE</scope>
</reference>
<protein>
    <submittedName>
        <fullName evidence="4">Ankyrin repeat protein MM_0045</fullName>
    </submittedName>
</protein>
<dbReference type="Pfam" id="PF12796">
    <property type="entry name" value="Ank_2"/>
    <property type="match status" value="2"/>
</dbReference>
<feature type="repeat" description="ANK" evidence="3">
    <location>
        <begin position="104"/>
        <end position="136"/>
    </location>
</feature>
<sequence>TSFYRTPRSLSSLSVLSSSIASLAITGDLLEHFGLSSSYPSELHISCLYGERSKVRAFLMDKGVVNSTDAQGKTPLMYAVIGKQPKCCVMLLRSGAEVDLKDQSGMTAILLAAKYEYEDVIKVLLKNGAETHHTDKGGRTVFHLASVSENYKCLEYLCRYGSPAGMNIRDNSYRTPLVAAAQAKIPGHVQRLLMAKADLGISDSQGRTALHYAVLYNSLPCAQAIVETSPNDINLIDTAGQSALHLVCIHGSQQLLQYLLSISSCHLNLQDKTGNTALHYAAMENRLDLVKMLLSKGASVVLKNKGNITPLQCSLEMGFDECSKILQTF</sequence>
<name>A0AA35XIL1_GEOBA</name>
<dbReference type="SMART" id="SM00248">
    <property type="entry name" value="ANK"/>
    <property type="match status" value="8"/>
</dbReference>
<dbReference type="PROSITE" id="PS50088">
    <property type="entry name" value="ANK_REPEAT"/>
    <property type="match status" value="3"/>
</dbReference>
<dbReference type="SUPFAM" id="SSF48403">
    <property type="entry name" value="Ankyrin repeat"/>
    <property type="match status" value="1"/>
</dbReference>
<dbReference type="InterPro" id="IPR036770">
    <property type="entry name" value="Ankyrin_rpt-contain_sf"/>
</dbReference>
<feature type="non-terminal residue" evidence="4">
    <location>
        <position position="1"/>
    </location>
</feature>
<dbReference type="AlphaFoldDB" id="A0AA35XIL1"/>
<evidence type="ECO:0000256" key="3">
    <source>
        <dbReference type="PROSITE-ProRule" id="PRU00023"/>
    </source>
</evidence>
<dbReference type="Gene3D" id="1.25.40.20">
    <property type="entry name" value="Ankyrin repeat-containing domain"/>
    <property type="match status" value="3"/>
</dbReference>
<dbReference type="Proteomes" id="UP001174909">
    <property type="component" value="Unassembled WGS sequence"/>
</dbReference>
<evidence type="ECO:0000313" key="4">
    <source>
        <dbReference type="EMBL" id="CAI8052885.1"/>
    </source>
</evidence>